<comment type="caution">
    <text evidence="2">The sequence shown here is derived from an EMBL/GenBank/DDBJ whole genome shotgun (WGS) entry which is preliminary data.</text>
</comment>
<evidence type="ECO:0008006" key="4">
    <source>
        <dbReference type="Google" id="ProtNLM"/>
    </source>
</evidence>
<reference evidence="2 3" key="1">
    <citation type="submission" date="2018-06" db="EMBL/GenBank/DDBJ databases">
        <title>Genomic Encyclopedia of Type Strains, Phase III (KMG-III): the genomes of soil and plant-associated and newly described type strains.</title>
        <authorList>
            <person name="Whitman W."/>
        </authorList>
    </citation>
    <scope>NUCLEOTIDE SEQUENCE [LARGE SCALE GENOMIC DNA]</scope>
    <source>
        <strain evidence="2 3">CECT 7945</strain>
    </source>
</reference>
<evidence type="ECO:0000313" key="3">
    <source>
        <dbReference type="Proteomes" id="UP000248054"/>
    </source>
</evidence>
<protein>
    <recommendedName>
        <fullName evidence="4">Intein</fullName>
    </recommendedName>
</protein>
<keyword evidence="1" id="KW-0732">Signal</keyword>
<dbReference type="AlphaFoldDB" id="A0A2V4XYF0"/>
<proteinExistence type="predicted"/>
<organism evidence="2 3">
    <name type="scientific">Winogradskyella epiphytica</name>
    <dbReference type="NCBI Taxonomy" id="262005"/>
    <lineage>
        <taxon>Bacteria</taxon>
        <taxon>Pseudomonadati</taxon>
        <taxon>Bacteroidota</taxon>
        <taxon>Flavobacteriia</taxon>
        <taxon>Flavobacteriales</taxon>
        <taxon>Flavobacteriaceae</taxon>
        <taxon>Winogradskyella</taxon>
    </lineage>
</organism>
<accession>A0A2V4XYF0</accession>
<sequence length="113" mass="13035">MKKIFTLCLFVGAMLLGSQSIAAQNNTAQDLKEINKVAAEKTEELRLNVKFSNEQRDEIYSAFQKYGKVKASFKVYPSTSENLERNEKELQEKIKSILDAEQYERYLAYIKAN</sequence>
<dbReference type="Proteomes" id="UP000248054">
    <property type="component" value="Unassembled WGS sequence"/>
</dbReference>
<gene>
    <name evidence="2" type="ORF">DFQ11_104135</name>
</gene>
<evidence type="ECO:0000256" key="1">
    <source>
        <dbReference type="SAM" id="SignalP"/>
    </source>
</evidence>
<dbReference type="RefSeq" id="WP_146221527.1">
    <property type="nucleotide sequence ID" value="NZ_BMWQ01000004.1"/>
</dbReference>
<evidence type="ECO:0000313" key="2">
    <source>
        <dbReference type="EMBL" id="PYE80768.1"/>
    </source>
</evidence>
<feature type="chain" id="PRO_5015982369" description="Intein" evidence="1">
    <location>
        <begin position="23"/>
        <end position="113"/>
    </location>
</feature>
<dbReference type="OrthoDB" id="1448349at2"/>
<keyword evidence="3" id="KW-1185">Reference proteome</keyword>
<feature type="signal peptide" evidence="1">
    <location>
        <begin position="1"/>
        <end position="22"/>
    </location>
</feature>
<name>A0A2V4XYF0_9FLAO</name>
<dbReference type="EMBL" id="QJTD01000004">
    <property type="protein sequence ID" value="PYE80768.1"/>
    <property type="molecule type" value="Genomic_DNA"/>
</dbReference>